<dbReference type="PANTHER" id="PTHR44196">
    <property type="entry name" value="DEHYDROGENASE/REDUCTASE SDR FAMILY MEMBER 7B"/>
    <property type="match status" value="1"/>
</dbReference>
<dbReference type="Gene3D" id="3.40.50.720">
    <property type="entry name" value="NAD(P)-binding Rossmann-like Domain"/>
    <property type="match status" value="1"/>
</dbReference>
<evidence type="ECO:0000256" key="3">
    <source>
        <dbReference type="RuleBase" id="RU000363"/>
    </source>
</evidence>
<dbReference type="EMBL" id="CAXAMM010026898">
    <property type="protein sequence ID" value="CAK9059888.1"/>
    <property type="molecule type" value="Genomic_DNA"/>
</dbReference>
<dbReference type="Pfam" id="PF00106">
    <property type="entry name" value="adh_short"/>
    <property type="match status" value="1"/>
</dbReference>
<dbReference type="PRINTS" id="PR00080">
    <property type="entry name" value="SDRFAMILY"/>
</dbReference>
<dbReference type="Proteomes" id="UP001642464">
    <property type="component" value="Unassembled WGS sequence"/>
</dbReference>
<keyword evidence="6" id="KW-1185">Reference proteome</keyword>
<comment type="similarity">
    <text evidence="1 3">Belongs to the short-chain dehydrogenases/reductases (SDR) family.</text>
</comment>
<organism evidence="5 6">
    <name type="scientific">Durusdinium trenchii</name>
    <dbReference type="NCBI Taxonomy" id="1381693"/>
    <lineage>
        <taxon>Eukaryota</taxon>
        <taxon>Sar</taxon>
        <taxon>Alveolata</taxon>
        <taxon>Dinophyceae</taxon>
        <taxon>Suessiales</taxon>
        <taxon>Symbiodiniaceae</taxon>
        <taxon>Durusdinium</taxon>
    </lineage>
</organism>
<evidence type="ECO:0000313" key="6">
    <source>
        <dbReference type="Proteomes" id="UP001642464"/>
    </source>
</evidence>
<evidence type="ECO:0000256" key="1">
    <source>
        <dbReference type="ARBA" id="ARBA00006484"/>
    </source>
</evidence>
<evidence type="ECO:0000256" key="4">
    <source>
        <dbReference type="SAM" id="MobiDB-lite"/>
    </source>
</evidence>
<dbReference type="PRINTS" id="PR00081">
    <property type="entry name" value="GDHRDH"/>
</dbReference>
<feature type="region of interest" description="Disordered" evidence="4">
    <location>
        <begin position="297"/>
        <end position="317"/>
    </location>
</feature>
<protein>
    <submittedName>
        <fullName evidence="5">Fatty acyl-CoA reductase</fullName>
    </submittedName>
</protein>
<sequence>MAGKIKLGVPNLLPHARRLRDSVTWGARSRLPGYALRKRVKGKVVLITGASSGIGAGVARELAEAGATVLLTARSIEKLEDLAASLRDDGYQAYAYRSDIADLDDCDRLCRKVLDEHGRVDILINNAGRSIRRSIIYSLERFHDYQRVMQLNYFGAIRVAINLIPQMIEHGDGHIINVSTVGVQNGVPRFSAYLGSKCALEGWTMAAQNELLHTGINFTLMNYPLVRTPMIAPTRIYDYFPAMSEKKAVAWMCDAIIRRPKRMVTPFALFSLGMYYTLPKTAEFIVNTGYQIVPEKFSSGKSSRKTGNGAADNAGESNVRPMRLVPARYTGAMIRDSVMTTTTSELPLRHVATALVEAMLPAGRQIPAADVDTVCDTVAGYLDEHPNWARALASSLVWLEGRAVLSTGKRFSKLSPQRRSDLLK</sequence>
<proteinExistence type="inferred from homology"/>
<name>A0ABP0N8V4_9DINO</name>
<dbReference type="CDD" id="cd05233">
    <property type="entry name" value="SDR_c"/>
    <property type="match status" value="1"/>
</dbReference>
<dbReference type="InterPro" id="IPR036291">
    <property type="entry name" value="NAD(P)-bd_dom_sf"/>
</dbReference>
<reference evidence="5 6" key="1">
    <citation type="submission" date="2024-02" db="EMBL/GenBank/DDBJ databases">
        <authorList>
            <person name="Chen Y."/>
            <person name="Shah S."/>
            <person name="Dougan E. K."/>
            <person name="Thang M."/>
            <person name="Chan C."/>
        </authorList>
    </citation>
    <scope>NUCLEOTIDE SEQUENCE [LARGE SCALE GENOMIC DNA]</scope>
</reference>
<evidence type="ECO:0000313" key="5">
    <source>
        <dbReference type="EMBL" id="CAK9059888.1"/>
    </source>
</evidence>
<gene>
    <name evidence="5" type="ORF">SCF082_LOCUS31653</name>
</gene>
<keyword evidence="2" id="KW-0560">Oxidoreductase</keyword>
<dbReference type="PANTHER" id="PTHR44196:SF1">
    <property type="entry name" value="DEHYDROGENASE_REDUCTASE SDR FAMILY MEMBER 7B"/>
    <property type="match status" value="1"/>
</dbReference>
<feature type="non-terminal residue" evidence="5">
    <location>
        <position position="424"/>
    </location>
</feature>
<accession>A0ABP0N8V4</accession>
<evidence type="ECO:0000256" key="2">
    <source>
        <dbReference type="ARBA" id="ARBA00023002"/>
    </source>
</evidence>
<dbReference type="InterPro" id="IPR002347">
    <property type="entry name" value="SDR_fam"/>
</dbReference>
<dbReference type="SUPFAM" id="SSF51735">
    <property type="entry name" value="NAD(P)-binding Rossmann-fold domains"/>
    <property type="match status" value="1"/>
</dbReference>
<comment type="caution">
    <text evidence="5">The sequence shown here is derived from an EMBL/GenBank/DDBJ whole genome shotgun (WGS) entry which is preliminary data.</text>
</comment>